<evidence type="ECO:0000256" key="1">
    <source>
        <dbReference type="SAM" id="MobiDB-lite"/>
    </source>
</evidence>
<name>A0A1S3IIG0_LINAN</name>
<accession>A0A1S3IIG0</accession>
<reference evidence="4" key="1">
    <citation type="submission" date="2025-08" db="UniProtKB">
        <authorList>
            <consortium name="RefSeq"/>
        </authorList>
    </citation>
    <scope>IDENTIFICATION</scope>
    <source>
        <tissue evidence="4">Gonads</tissue>
    </source>
</reference>
<evidence type="ECO:0000313" key="4">
    <source>
        <dbReference type="RefSeq" id="XP_013398025.1"/>
    </source>
</evidence>
<evidence type="ECO:0000313" key="3">
    <source>
        <dbReference type="Proteomes" id="UP000085678"/>
    </source>
</evidence>
<feature type="chain" id="PRO_5010211787" evidence="2">
    <location>
        <begin position="19"/>
        <end position="109"/>
    </location>
</feature>
<proteinExistence type="predicted"/>
<keyword evidence="3" id="KW-1185">Reference proteome</keyword>
<feature type="region of interest" description="Disordered" evidence="1">
    <location>
        <begin position="67"/>
        <end position="88"/>
    </location>
</feature>
<feature type="signal peptide" evidence="2">
    <location>
        <begin position="1"/>
        <end position="18"/>
    </location>
</feature>
<dbReference type="KEGG" id="lak:106164607"/>
<protein>
    <submittedName>
        <fullName evidence="4">Uncharacterized protein LOC106164607</fullName>
    </submittedName>
</protein>
<organism evidence="3 4">
    <name type="scientific">Lingula anatina</name>
    <name type="common">Brachiopod</name>
    <name type="synonym">Lingula unguis</name>
    <dbReference type="NCBI Taxonomy" id="7574"/>
    <lineage>
        <taxon>Eukaryota</taxon>
        <taxon>Metazoa</taxon>
        <taxon>Spiralia</taxon>
        <taxon>Lophotrochozoa</taxon>
        <taxon>Brachiopoda</taxon>
        <taxon>Linguliformea</taxon>
        <taxon>Lingulata</taxon>
        <taxon>Lingulida</taxon>
        <taxon>Linguloidea</taxon>
        <taxon>Lingulidae</taxon>
        <taxon>Lingula</taxon>
    </lineage>
</organism>
<gene>
    <name evidence="4" type="primary">LOC106164607</name>
</gene>
<dbReference type="Proteomes" id="UP000085678">
    <property type="component" value="Unplaced"/>
</dbReference>
<evidence type="ECO:0000256" key="2">
    <source>
        <dbReference type="SAM" id="SignalP"/>
    </source>
</evidence>
<sequence>MVFDIILLFILQPLPLMTVNHLPLLTKQQWQKGTIYMILTRGYWKKLRKLLEEKMWSQRNRSQFGILQDRMSTTPRTKRSSQNGSSTCWYSDLTRTSMIKSVYTGERRR</sequence>
<dbReference type="RefSeq" id="XP_013398025.1">
    <property type="nucleotide sequence ID" value="XM_013542571.2"/>
</dbReference>
<keyword evidence="2" id="KW-0732">Signal</keyword>
<dbReference type="AlphaFoldDB" id="A0A1S3IIG0"/>
<dbReference type="GeneID" id="106164607"/>
<dbReference type="InParanoid" id="A0A1S3IIG0"/>